<protein>
    <submittedName>
        <fullName evidence="2">STAG1 protein</fullName>
    </submittedName>
</protein>
<dbReference type="EMBL" id="JAATIS010008602">
    <property type="protein sequence ID" value="KAG2456766.1"/>
    <property type="molecule type" value="Genomic_DNA"/>
</dbReference>
<evidence type="ECO:0000313" key="3">
    <source>
        <dbReference type="Proteomes" id="UP000886611"/>
    </source>
</evidence>
<sequence length="358" mass="40511">MLLRCVASIPLRSAFIKCKRALRMAAVSRTEPLCQPCQYHANFKVEINLKKPLQPVHLSSEQVALEVFSLCCQLDLLIRAQVHQDYLDSVGLSTMFPRVEIFIIHGRPVDMLERPPMDDYFPYITKLNQLLVLSQQLEDDVQHLGSHKYIAHQLSVLYQVLGSFKSVKTFLLLKKDIEANFKSLKISLTTDQGSKQEPQLPASYISCGSVSIGLVLMDGLMWADTQLRGRRDDEGRNDRAAGYGRIYVHKENSIVNATPGSTRIRRRSEDELENTKRRHSAPGCLGQKRLRRDNLKDGGIEAVTLFEVVSMGVKAMQDVIDEWIEAYKKDRDAALLDLISFFMQCSGCKGFSPILSHL</sequence>
<organism evidence="2 3">
    <name type="scientific">Polypterus senegalus</name>
    <name type="common">Senegal bichir</name>
    <dbReference type="NCBI Taxonomy" id="55291"/>
    <lineage>
        <taxon>Eukaryota</taxon>
        <taxon>Metazoa</taxon>
        <taxon>Chordata</taxon>
        <taxon>Craniata</taxon>
        <taxon>Vertebrata</taxon>
        <taxon>Euteleostomi</taxon>
        <taxon>Actinopterygii</taxon>
        <taxon>Polypteriformes</taxon>
        <taxon>Polypteridae</taxon>
        <taxon>Polypterus</taxon>
    </lineage>
</organism>
<keyword evidence="3" id="KW-1185">Reference proteome</keyword>
<dbReference type="GO" id="GO:0005634">
    <property type="term" value="C:nucleus"/>
    <property type="evidence" value="ECO:0007669"/>
    <property type="project" value="TreeGrafter"/>
</dbReference>
<feature type="non-terminal residue" evidence="2">
    <location>
        <position position="1"/>
    </location>
</feature>
<dbReference type="GO" id="GO:0008278">
    <property type="term" value="C:cohesin complex"/>
    <property type="evidence" value="ECO:0007669"/>
    <property type="project" value="TreeGrafter"/>
</dbReference>
<name>A0A8X8BJR6_POLSE</name>
<dbReference type="PANTHER" id="PTHR11199">
    <property type="entry name" value="STROMAL ANTIGEN"/>
    <property type="match status" value="1"/>
</dbReference>
<evidence type="ECO:0000256" key="1">
    <source>
        <dbReference type="ARBA" id="ARBA00005486"/>
    </source>
</evidence>
<accession>A0A8X8BJR6</accession>
<dbReference type="InterPro" id="IPR039662">
    <property type="entry name" value="Cohesin_Scc3/SA"/>
</dbReference>
<feature type="non-terminal residue" evidence="2">
    <location>
        <position position="358"/>
    </location>
</feature>
<dbReference type="GO" id="GO:0007062">
    <property type="term" value="P:sister chromatid cohesion"/>
    <property type="evidence" value="ECO:0007669"/>
    <property type="project" value="TreeGrafter"/>
</dbReference>
<comment type="caution">
    <text evidence="2">The sequence shown here is derived from an EMBL/GenBank/DDBJ whole genome shotgun (WGS) entry which is preliminary data.</text>
</comment>
<gene>
    <name evidence="2" type="primary">Stag1_1</name>
    <name evidence="2" type="ORF">GTO96_0013291</name>
</gene>
<dbReference type="Proteomes" id="UP000886611">
    <property type="component" value="Unassembled WGS sequence"/>
</dbReference>
<dbReference type="AlphaFoldDB" id="A0A8X8BJR6"/>
<dbReference type="GO" id="GO:0000785">
    <property type="term" value="C:chromatin"/>
    <property type="evidence" value="ECO:0007669"/>
    <property type="project" value="TreeGrafter"/>
</dbReference>
<evidence type="ECO:0000313" key="2">
    <source>
        <dbReference type="EMBL" id="KAG2456766.1"/>
    </source>
</evidence>
<proteinExistence type="inferred from homology"/>
<dbReference type="PANTHER" id="PTHR11199:SF2">
    <property type="entry name" value="COHESIN SUBUNIT SA"/>
    <property type="match status" value="1"/>
</dbReference>
<comment type="similarity">
    <text evidence="1">Belongs to the SCC3 family.</text>
</comment>
<reference evidence="2 3" key="1">
    <citation type="journal article" date="2021" name="Cell">
        <title>Tracing the genetic footprints of vertebrate landing in non-teleost ray-finned fishes.</title>
        <authorList>
            <person name="Bi X."/>
            <person name="Wang K."/>
            <person name="Yang L."/>
            <person name="Pan H."/>
            <person name="Jiang H."/>
            <person name="Wei Q."/>
            <person name="Fang M."/>
            <person name="Yu H."/>
            <person name="Zhu C."/>
            <person name="Cai Y."/>
            <person name="He Y."/>
            <person name="Gan X."/>
            <person name="Zeng H."/>
            <person name="Yu D."/>
            <person name="Zhu Y."/>
            <person name="Jiang H."/>
            <person name="Qiu Q."/>
            <person name="Yang H."/>
            <person name="Zhang Y.E."/>
            <person name="Wang W."/>
            <person name="Zhu M."/>
            <person name="He S."/>
            <person name="Zhang G."/>
        </authorList>
    </citation>
    <scope>NUCLEOTIDE SEQUENCE [LARGE SCALE GENOMIC DNA]</scope>
    <source>
        <strain evidence="2">Bchr_013</strain>
    </source>
</reference>
<dbReference type="GO" id="GO:0003682">
    <property type="term" value="F:chromatin binding"/>
    <property type="evidence" value="ECO:0007669"/>
    <property type="project" value="TreeGrafter"/>
</dbReference>